<feature type="transmembrane region" description="Helical" evidence="16">
    <location>
        <begin position="101"/>
        <end position="119"/>
    </location>
</feature>
<name>A0A9D2H4U5_9MICO</name>
<comment type="catalytic activity">
    <reaction evidence="15">
        <text>4 Fe(II)-[cytochrome c] + O2 + 8 H(+)(in) = 4 Fe(III)-[cytochrome c] + 2 H2O + 4 H(+)(out)</text>
        <dbReference type="Rhea" id="RHEA:11436"/>
        <dbReference type="Rhea" id="RHEA-COMP:10350"/>
        <dbReference type="Rhea" id="RHEA-COMP:14399"/>
        <dbReference type="ChEBI" id="CHEBI:15377"/>
        <dbReference type="ChEBI" id="CHEBI:15378"/>
        <dbReference type="ChEBI" id="CHEBI:15379"/>
        <dbReference type="ChEBI" id="CHEBI:29033"/>
        <dbReference type="ChEBI" id="CHEBI:29034"/>
        <dbReference type="EC" id="7.1.1.9"/>
    </reaction>
</comment>
<dbReference type="Proteomes" id="UP000824220">
    <property type="component" value="Unassembled WGS sequence"/>
</dbReference>
<keyword evidence="7" id="KW-0479">Metal-binding</keyword>
<evidence type="ECO:0000256" key="12">
    <source>
        <dbReference type="ARBA" id="ARBA00023136"/>
    </source>
</evidence>
<feature type="signal peptide" evidence="17">
    <location>
        <begin position="1"/>
        <end position="23"/>
    </location>
</feature>
<evidence type="ECO:0000256" key="3">
    <source>
        <dbReference type="ARBA" id="ARBA00012949"/>
    </source>
</evidence>
<keyword evidence="6 16" id="KW-0812">Transmembrane</keyword>
<evidence type="ECO:0000256" key="7">
    <source>
        <dbReference type="ARBA" id="ARBA00022723"/>
    </source>
</evidence>
<evidence type="ECO:0000256" key="15">
    <source>
        <dbReference type="ARBA" id="ARBA00047816"/>
    </source>
</evidence>
<feature type="transmembrane region" description="Helical" evidence="16">
    <location>
        <begin position="59"/>
        <end position="80"/>
    </location>
</feature>
<keyword evidence="11" id="KW-0186">Copper</keyword>
<dbReference type="EC" id="7.1.1.9" evidence="3"/>
<evidence type="ECO:0000256" key="1">
    <source>
        <dbReference type="ARBA" id="ARBA00004141"/>
    </source>
</evidence>
<comment type="subcellular location">
    <subcellularLocation>
        <location evidence="1">Membrane</location>
        <topology evidence="1">Multi-pass membrane protein</topology>
    </subcellularLocation>
</comment>
<reference evidence="19" key="1">
    <citation type="journal article" date="2021" name="PeerJ">
        <title>Extensive microbial diversity within the chicken gut microbiome revealed by metagenomics and culture.</title>
        <authorList>
            <person name="Gilroy R."/>
            <person name="Ravi A."/>
            <person name="Getino M."/>
            <person name="Pursley I."/>
            <person name="Horton D.L."/>
            <person name="Alikhan N.F."/>
            <person name="Baker D."/>
            <person name="Gharbi K."/>
            <person name="Hall N."/>
            <person name="Watson M."/>
            <person name="Adriaenssens E.M."/>
            <person name="Foster-Nyarko E."/>
            <person name="Jarju S."/>
            <person name="Secka A."/>
            <person name="Antonio M."/>
            <person name="Oren A."/>
            <person name="Chaudhuri R.R."/>
            <person name="La Ragione R."/>
            <person name="Hildebrand F."/>
            <person name="Pallen M.J."/>
        </authorList>
    </citation>
    <scope>NUCLEOTIDE SEQUENCE</scope>
    <source>
        <strain evidence="19">ChiHjej8B7-3636</strain>
    </source>
</reference>
<keyword evidence="9" id="KW-0249">Electron transport</keyword>
<evidence type="ECO:0000256" key="2">
    <source>
        <dbReference type="ARBA" id="ARBA00007866"/>
    </source>
</evidence>
<dbReference type="PROSITE" id="PS00078">
    <property type="entry name" value="COX2"/>
    <property type="match status" value="1"/>
</dbReference>
<dbReference type="GO" id="GO:0004129">
    <property type="term" value="F:cytochrome-c oxidase activity"/>
    <property type="evidence" value="ECO:0007669"/>
    <property type="project" value="UniProtKB-EC"/>
</dbReference>
<keyword evidence="8" id="KW-1278">Translocase</keyword>
<proteinExistence type="inferred from homology"/>
<keyword evidence="17" id="KW-0732">Signal</keyword>
<sequence>MPSKRRIRWAAIPVIAAAAVALAGCTPTELHGYLPGFEESGQPATDQTEGIASLWVGSWVVLLLVGVITWGLMLWAMVVYRRRKGQTGLPVQMRYNMPIEIFFTAVPMILVMGMFAFTVREQTEIERPWTDDEVEVEVTAIAKQWAWDFQYDGATEGGDTVYSMGVQAEAADNGDIDQDALPTLVLPVDKKVTIDLQSRDVVHSFWIIDFLYKKDMYIGHDNSWSFTPTREGHYDGRCAELCGEYHSRMLFNVEVVSESEYEQYIADLEQQGNVGDVNDAYDRLQNLPGTDGVASETEEGH</sequence>
<evidence type="ECO:0000256" key="5">
    <source>
        <dbReference type="ARBA" id="ARBA00022660"/>
    </source>
</evidence>
<feature type="chain" id="PRO_5038493668" description="cytochrome-c oxidase" evidence="17">
    <location>
        <begin position="24"/>
        <end position="301"/>
    </location>
</feature>
<dbReference type="GO" id="GO:0016491">
    <property type="term" value="F:oxidoreductase activity"/>
    <property type="evidence" value="ECO:0007669"/>
    <property type="project" value="InterPro"/>
</dbReference>
<protein>
    <recommendedName>
        <fullName evidence="3">cytochrome-c oxidase</fullName>
        <ecNumber evidence="3">7.1.1.9</ecNumber>
    </recommendedName>
    <alternativeName>
        <fullName evidence="14">Cytochrome aa3 subunit 2</fullName>
    </alternativeName>
</protein>
<dbReference type="SUPFAM" id="SSF81464">
    <property type="entry name" value="Cytochrome c oxidase subunit II-like, transmembrane region"/>
    <property type="match status" value="1"/>
</dbReference>
<dbReference type="InterPro" id="IPR045187">
    <property type="entry name" value="CcO_II"/>
</dbReference>
<dbReference type="InterPro" id="IPR014222">
    <property type="entry name" value="Cyt_c_oxidase_su2"/>
</dbReference>
<evidence type="ECO:0000256" key="6">
    <source>
        <dbReference type="ARBA" id="ARBA00022692"/>
    </source>
</evidence>
<dbReference type="Pfam" id="PF00116">
    <property type="entry name" value="COX2"/>
    <property type="match status" value="1"/>
</dbReference>
<dbReference type="SUPFAM" id="SSF49503">
    <property type="entry name" value="Cupredoxins"/>
    <property type="match status" value="1"/>
</dbReference>
<organism evidence="19 20">
    <name type="scientific">Candidatus Microbacterium stercoravium</name>
    <dbReference type="NCBI Taxonomy" id="2838697"/>
    <lineage>
        <taxon>Bacteria</taxon>
        <taxon>Bacillati</taxon>
        <taxon>Actinomycetota</taxon>
        <taxon>Actinomycetes</taxon>
        <taxon>Micrococcales</taxon>
        <taxon>Microbacteriaceae</taxon>
        <taxon>Microbacterium</taxon>
    </lineage>
</organism>
<dbReference type="GO" id="GO:0042773">
    <property type="term" value="P:ATP synthesis coupled electron transport"/>
    <property type="evidence" value="ECO:0007669"/>
    <property type="project" value="TreeGrafter"/>
</dbReference>
<evidence type="ECO:0000256" key="8">
    <source>
        <dbReference type="ARBA" id="ARBA00022967"/>
    </source>
</evidence>
<comment type="caution">
    <text evidence="19">The sequence shown here is derived from an EMBL/GenBank/DDBJ whole genome shotgun (WGS) entry which is preliminary data.</text>
</comment>
<comment type="function">
    <text evidence="13">Subunits I and II form the functional core of the enzyme complex. Electrons originating in cytochrome c are transferred via heme a and Cu(A) to the binuclear center formed by heme a3 and Cu(B).</text>
</comment>
<evidence type="ECO:0000256" key="16">
    <source>
        <dbReference type="SAM" id="Phobius"/>
    </source>
</evidence>
<dbReference type="AlphaFoldDB" id="A0A9D2H4U5"/>
<evidence type="ECO:0000313" key="20">
    <source>
        <dbReference type="Proteomes" id="UP000824220"/>
    </source>
</evidence>
<keyword evidence="12 16" id="KW-0472">Membrane</keyword>
<evidence type="ECO:0000256" key="4">
    <source>
        <dbReference type="ARBA" id="ARBA00022448"/>
    </source>
</evidence>
<evidence type="ECO:0000256" key="10">
    <source>
        <dbReference type="ARBA" id="ARBA00022989"/>
    </source>
</evidence>
<dbReference type="PROSITE" id="PS51257">
    <property type="entry name" value="PROKAR_LIPOPROTEIN"/>
    <property type="match status" value="1"/>
</dbReference>
<evidence type="ECO:0000259" key="18">
    <source>
        <dbReference type="PROSITE" id="PS50857"/>
    </source>
</evidence>
<dbReference type="InterPro" id="IPR008972">
    <property type="entry name" value="Cupredoxin"/>
</dbReference>
<accession>A0A9D2H4U5</accession>
<dbReference type="PRINTS" id="PR01166">
    <property type="entry name" value="CYCOXIDASEII"/>
</dbReference>
<evidence type="ECO:0000256" key="17">
    <source>
        <dbReference type="SAM" id="SignalP"/>
    </source>
</evidence>
<dbReference type="EMBL" id="DXAM01000096">
    <property type="protein sequence ID" value="HJA04598.1"/>
    <property type="molecule type" value="Genomic_DNA"/>
</dbReference>
<keyword evidence="10 16" id="KW-1133">Transmembrane helix</keyword>
<dbReference type="Gene3D" id="1.10.287.90">
    <property type="match status" value="1"/>
</dbReference>
<evidence type="ECO:0000256" key="13">
    <source>
        <dbReference type="ARBA" id="ARBA00024688"/>
    </source>
</evidence>
<dbReference type="PANTHER" id="PTHR22888">
    <property type="entry name" value="CYTOCHROME C OXIDASE, SUBUNIT II"/>
    <property type="match status" value="1"/>
</dbReference>
<evidence type="ECO:0000256" key="14">
    <source>
        <dbReference type="ARBA" id="ARBA00031399"/>
    </source>
</evidence>
<dbReference type="GO" id="GO:0016020">
    <property type="term" value="C:membrane"/>
    <property type="evidence" value="ECO:0007669"/>
    <property type="project" value="UniProtKB-SubCell"/>
</dbReference>
<feature type="domain" description="Cytochrome oxidase subunit II copper A binding" evidence="18">
    <location>
        <begin position="133"/>
        <end position="267"/>
    </location>
</feature>
<dbReference type="InterPro" id="IPR002429">
    <property type="entry name" value="CcO_II-like_C"/>
</dbReference>
<evidence type="ECO:0000256" key="9">
    <source>
        <dbReference type="ARBA" id="ARBA00022982"/>
    </source>
</evidence>
<reference evidence="19" key="2">
    <citation type="submission" date="2021-04" db="EMBL/GenBank/DDBJ databases">
        <authorList>
            <person name="Gilroy R."/>
        </authorList>
    </citation>
    <scope>NUCLEOTIDE SEQUENCE</scope>
    <source>
        <strain evidence="19">ChiHjej8B7-3636</strain>
    </source>
</reference>
<dbReference type="PROSITE" id="PS50857">
    <property type="entry name" value="COX2_CUA"/>
    <property type="match status" value="1"/>
</dbReference>
<dbReference type="PANTHER" id="PTHR22888:SF9">
    <property type="entry name" value="CYTOCHROME C OXIDASE SUBUNIT 2"/>
    <property type="match status" value="1"/>
</dbReference>
<gene>
    <name evidence="19" type="primary">coxB</name>
    <name evidence="19" type="ORF">H9800_07015</name>
</gene>
<dbReference type="InterPro" id="IPR001505">
    <property type="entry name" value="Copper_CuA"/>
</dbReference>
<dbReference type="InterPro" id="IPR036257">
    <property type="entry name" value="Cyt_c_oxidase_su2_TM_sf"/>
</dbReference>
<dbReference type="GO" id="GO:0005507">
    <property type="term" value="F:copper ion binding"/>
    <property type="evidence" value="ECO:0007669"/>
    <property type="project" value="InterPro"/>
</dbReference>
<dbReference type="NCBIfam" id="TIGR02866">
    <property type="entry name" value="CoxB"/>
    <property type="match status" value="1"/>
</dbReference>
<dbReference type="Gene3D" id="2.60.40.420">
    <property type="entry name" value="Cupredoxins - blue copper proteins"/>
    <property type="match status" value="1"/>
</dbReference>
<comment type="similarity">
    <text evidence="2">Belongs to the cytochrome c oxidase subunit 2 family.</text>
</comment>
<evidence type="ECO:0000313" key="19">
    <source>
        <dbReference type="EMBL" id="HJA04598.1"/>
    </source>
</evidence>
<keyword evidence="5" id="KW-0679">Respiratory chain</keyword>
<evidence type="ECO:0000256" key="11">
    <source>
        <dbReference type="ARBA" id="ARBA00023008"/>
    </source>
</evidence>
<keyword evidence="4" id="KW-0813">Transport</keyword>